<dbReference type="Proteomes" id="UP000805614">
    <property type="component" value="Unassembled WGS sequence"/>
</dbReference>
<comment type="caution">
    <text evidence="1">The sequence shown here is derived from an EMBL/GenBank/DDBJ whole genome shotgun (WGS) entry which is preliminary data.</text>
</comment>
<dbReference type="InterPro" id="IPR016024">
    <property type="entry name" value="ARM-type_fold"/>
</dbReference>
<reference evidence="1 2" key="1">
    <citation type="submission" date="2020-06" db="EMBL/GenBank/DDBJ databases">
        <title>Actinomadura xiongansis sp. nov., isolated from soil of Baiyangdian.</title>
        <authorList>
            <person name="Zhang X."/>
        </authorList>
    </citation>
    <scope>NUCLEOTIDE SEQUENCE [LARGE SCALE GENOMIC DNA]</scope>
    <source>
        <strain evidence="1 2">HBUM206468</strain>
    </source>
</reference>
<dbReference type="InterPro" id="IPR011989">
    <property type="entry name" value="ARM-like"/>
</dbReference>
<dbReference type="SUPFAM" id="SSF48371">
    <property type="entry name" value="ARM repeat"/>
    <property type="match status" value="1"/>
</dbReference>
<name>A0ABR7LIB0_9ACTN</name>
<proteinExistence type="predicted"/>
<gene>
    <name evidence="1" type="ORF">HKK74_02310</name>
</gene>
<evidence type="ECO:0000313" key="2">
    <source>
        <dbReference type="Proteomes" id="UP000805614"/>
    </source>
</evidence>
<evidence type="ECO:0000313" key="1">
    <source>
        <dbReference type="EMBL" id="MBC6464339.1"/>
    </source>
</evidence>
<dbReference type="Pfam" id="PF13646">
    <property type="entry name" value="HEAT_2"/>
    <property type="match status" value="3"/>
</dbReference>
<organism evidence="1 2">
    <name type="scientific">Actinomadura alba</name>
    <dbReference type="NCBI Taxonomy" id="406431"/>
    <lineage>
        <taxon>Bacteria</taxon>
        <taxon>Bacillati</taxon>
        <taxon>Actinomycetota</taxon>
        <taxon>Actinomycetes</taxon>
        <taxon>Streptosporangiales</taxon>
        <taxon>Thermomonosporaceae</taxon>
        <taxon>Actinomadura</taxon>
    </lineage>
</organism>
<dbReference type="Gene3D" id="1.25.10.10">
    <property type="entry name" value="Leucine-rich Repeat Variant"/>
    <property type="match status" value="3"/>
</dbReference>
<dbReference type="InterPro" id="IPR004155">
    <property type="entry name" value="PBS_lyase_HEAT"/>
</dbReference>
<dbReference type="PANTHER" id="PTHR12697:SF5">
    <property type="entry name" value="DEOXYHYPUSINE HYDROXYLASE"/>
    <property type="match status" value="1"/>
</dbReference>
<sequence>MRDGSGGHAVTTTDTPSTRIAALYRLERPELPDIEEHLRDPAPEVRKAALIMLTRTAPAGAGDTLAWALADEDHSVREVAAESLRVLAEVYIGEDGVRALLLAAAHGRDARLRETAVELLALLTEGAREQYADGLRDGEPEVRLQAIIGLIALGAVTEVAQAAGDPAREVRVGVAEGLARLKSPAGLPALERLIVDHDAVVRIAAIDAATDLGMPPPLAERVASTLEHPDWRVRARAATALRAAAPEIAIGLLVRALGDRVVDVRRAAVRSLEPWADDRPEVVTALVEALADPDAGVRTQVRWVLG</sequence>
<accession>A0ABR7LIB0</accession>
<protein>
    <submittedName>
        <fullName evidence="1">HEAT repeat domain-containing protein</fullName>
    </submittedName>
</protein>
<keyword evidence="2" id="KW-1185">Reference proteome</keyword>
<dbReference type="PANTHER" id="PTHR12697">
    <property type="entry name" value="PBS LYASE HEAT-LIKE PROTEIN"/>
    <property type="match status" value="1"/>
</dbReference>
<dbReference type="SMART" id="SM00567">
    <property type="entry name" value="EZ_HEAT"/>
    <property type="match status" value="4"/>
</dbReference>
<dbReference type="EMBL" id="JABVEC010000001">
    <property type="protein sequence ID" value="MBC6464339.1"/>
    <property type="molecule type" value="Genomic_DNA"/>
</dbReference>